<dbReference type="eggNOG" id="KOG1868">
    <property type="taxonomic scope" value="Eukaryota"/>
</dbReference>
<name>B3SCT1_TRIAD</name>
<organism evidence="4 5">
    <name type="scientific">Trichoplax adhaerens</name>
    <name type="common">Trichoplax reptans</name>
    <dbReference type="NCBI Taxonomy" id="10228"/>
    <lineage>
        <taxon>Eukaryota</taxon>
        <taxon>Metazoa</taxon>
        <taxon>Placozoa</taxon>
        <taxon>Uniplacotomia</taxon>
        <taxon>Trichoplacea</taxon>
        <taxon>Trichoplacidae</taxon>
        <taxon>Trichoplax</taxon>
    </lineage>
</organism>
<evidence type="ECO:0000259" key="3">
    <source>
        <dbReference type="PROSITE" id="PS50235"/>
    </source>
</evidence>
<dbReference type="OMA" id="EKSKRMW"/>
<dbReference type="GO" id="GO:0005737">
    <property type="term" value="C:cytoplasm"/>
    <property type="evidence" value="ECO:0000318"/>
    <property type="project" value="GO_Central"/>
</dbReference>
<evidence type="ECO:0000313" key="4">
    <source>
        <dbReference type="EMBL" id="EDV19464.1"/>
    </source>
</evidence>
<dbReference type="Gene3D" id="3.90.70.10">
    <property type="entry name" value="Cysteine proteinases"/>
    <property type="match status" value="1"/>
</dbReference>
<dbReference type="CTD" id="6759276"/>
<feature type="non-terminal residue" evidence="4">
    <location>
        <position position="1"/>
    </location>
</feature>
<dbReference type="PROSITE" id="PS50235">
    <property type="entry name" value="USP_3"/>
    <property type="match status" value="1"/>
</dbReference>
<dbReference type="STRING" id="10228.B3SCT1"/>
<dbReference type="SUPFAM" id="SSF54001">
    <property type="entry name" value="Cysteine proteinases"/>
    <property type="match status" value="1"/>
</dbReference>
<dbReference type="Pfam" id="PF00443">
    <property type="entry name" value="UCH"/>
    <property type="match status" value="1"/>
</dbReference>
<dbReference type="AlphaFoldDB" id="B3SCT1"/>
<reference evidence="4 5" key="1">
    <citation type="journal article" date="2008" name="Nature">
        <title>The Trichoplax genome and the nature of placozoans.</title>
        <authorList>
            <person name="Srivastava M."/>
            <person name="Begovic E."/>
            <person name="Chapman J."/>
            <person name="Putnam N.H."/>
            <person name="Hellsten U."/>
            <person name="Kawashima T."/>
            <person name="Kuo A."/>
            <person name="Mitros T."/>
            <person name="Salamov A."/>
            <person name="Carpenter M.L."/>
            <person name="Signorovitch A.Y."/>
            <person name="Moreno M.A."/>
            <person name="Kamm K."/>
            <person name="Grimwood J."/>
            <person name="Schmutz J."/>
            <person name="Shapiro H."/>
            <person name="Grigoriev I.V."/>
            <person name="Buss L.W."/>
            <person name="Schierwater B."/>
            <person name="Dellaporta S.L."/>
            <person name="Rokhsar D.S."/>
        </authorList>
    </citation>
    <scope>NUCLEOTIDE SEQUENCE [LARGE SCALE GENOMIC DNA]</scope>
    <source>
        <strain evidence="4 5">Grell-BS-1999</strain>
    </source>
</reference>
<dbReference type="FunFam" id="3.90.70.10:FF:000083">
    <property type="entry name" value="Uncharacterized protein, isoform B"/>
    <property type="match status" value="1"/>
</dbReference>
<dbReference type="InterPro" id="IPR028889">
    <property type="entry name" value="USP"/>
</dbReference>
<dbReference type="PROSITE" id="PS00973">
    <property type="entry name" value="USP_2"/>
    <property type="match status" value="1"/>
</dbReference>
<accession>B3SCT1</accession>
<dbReference type="InterPro" id="IPR018200">
    <property type="entry name" value="USP_CS"/>
</dbReference>
<dbReference type="EMBL" id="DS985273">
    <property type="protein sequence ID" value="EDV19464.1"/>
    <property type="molecule type" value="Genomic_DNA"/>
</dbReference>
<dbReference type="FunCoup" id="B3SCT1">
    <property type="interactions" value="42"/>
</dbReference>
<dbReference type="InterPro" id="IPR001394">
    <property type="entry name" value="Peptidase_C19_UCH"/>
</dbReference>
<proteinExistence type="predicted"/>
<dbReference type="KEGG" id="tad:TRIADDRAFT_33494"/>
<dbReference type="OrthoDB" id="265306at2759"/>
<dbReference type="PhylomeDB" id="B3SCT1"/>
<dbReference type="EC" id="3.4.19.12" evidence="2"/>
<dbReference type="PANTHER" id="PTHR21646">
    <property type="entry name" value="UBIQUITIN CARBOXYL-TERMINAL HYDROLASE"/>
    <property type="match status" value="1"/>
</dbReference>
<dbReference type="InterPro" id="IPR050185">
    <property type="entry name" value="Ub_carboxyl-term_hydrolase"/>
</dbReference>
<evidence type="ECO:0000256" key="2">
    <source>
        <dbReference type="ARBA" id="ARBA00012759"/>
    </source>
</evidence>
<dbReference type="PROSITE" id="PS00972">
    <property type="entry name" value="USP_1"/>
    <property type="match status" value="1"/>
</dbReference>
<protein>
    <recommendedName>
        <fullName evidence="2">ubiquitinyl hydrolase 1</fullName>
        <ecNumber evidence="2">3.4.19.12</ecNumber>
    </recommendedName>
</protein>
<sequence length="342" mass="38837">GVVGLKNLGNTCFMNSILQCLSNTKALTSFVLDNSYSRFISGKSSMHGKLMEAYASLMRSMWKSDTKETALSPATFKSQIQRFAPRFVGYSQQDAQEFLRFLLAGLHEDLLHNSREKPKIISTEEYDELQPEDKAVYCWKLYKSTDDSKVAELFVGQLKSTLECTVCKNQSVTFDPFWDLSLPIPKISTITLLDCLKLFTREETLSGDNMPTCSKCKTKTVCTKKLSVQKFPQILVIHFKRFSGIHYRTKLNTLIDFPIDKLDLLNFAGTTSTISCKYNLYAISNHSGSTVGGHYTAYCKSPHTQTWYMFNDTRVQPVSSNEVKSSQAYVLFYEQQLTQSIL</sequence>
<dbReference type="GeneID" id="6759276"/>
<dbReference type="HOGENOM" id="CLU_008279_1_2_1"/>
<dbReference type="GO" id="GO:0016579">
    <property type="term" value="P:protein deubiquitination"/>
    <property type="evidence" value="ECO:0007669"/>
    <property type="project" value="InterPro"/>
</dbReference>
<dbReference type="InterPro" id="IPR038765">
    <property type="entry name" value="Papain-like_cys_pep_sf"/>
</dbReference>
<dbReference type="GO" id="GO:0004843">
    <property type="term" value="F:cysteine-type deubiquitinase activity"/>
    <property type="evidence" value="ECO:0007669"/>
    <property type="project" value="UniProtKB-EC"/>
</dbReference>
<dbReference type="InParanoid" id="B3SCT1"/>
<comment type="catalytic activity">
    <reaction evidence="1">
        <text>Thiol-dependent hydrolysis of ester, thioester, amide, peptide and isopeptide bonds formed by the C-terminal Gly of ubiquitin (a 76-residue protein attached to proteins as an intracellular targeting signal).</text>
        <dbReference type="EC" id="3.4.19.12"/>
    </reaction>
</comment>
<dbReference type="CDD" id="cd02674">
    <property type="entry name" value="Peptidase_C19R"/>
    <property type="match status" value="1"/>
</dbReference>
<evidence type="ECO:0000313" key="5">
    <source>
        <dbReference type="Proteomes" id="UP000009022"/>
    </source>
</evidence>
<dbReference type="Proteomes" id="UP000009022">
    <property type="component" value="Unassembled WGS sequence"/>
</dbReference>
<dbReference type="PANTHER" id="PTHR21646:SF23">
    <property type="entry name" value="UBIQUITIN CARBOXYL-TERMINAL HYDROLASE USP2"/>
    <property type="match status" value="1"/>
</dbReference>
<keyword evidence="5" id="KW-1185">Reference proteome</keyword>
<dbReference type="RefSeq" id="XP_002118064.1">
    <property type="nucleotide sequence ID" value="XM_002118028.1"/>
</dbReference>
<evidence type="ECO:0000256" key="1">
    <source>
        <dbReference type="ARBA" id="ARBA00000707"/>
    </source>
</evidence>
<feature type="domain" description="USP" evidence="3">
    <location>
        <begin position="3"/>
        <end position="336"/>
    </location>
</feature>
<gene>
    <name evidence="4" type="ORF">TRIADDRAFT_33494</name>
</gene>